<dbReference type="InterPro" id="IPR041714">
    <property type="entry name" value="VKOR_Actinobacteria"/>
</dbReference>
<feature type="domain" description="Vitamin K epoxide reductase" evidence="11">
    <location>
        <begin position="24"/>
        <end position="165"/>
    </location>
</feature>
<keyword evidence="6" id="KW-0560">Oxidoreductase</keyword>
<dbReference type="Pfam" id="PF07884">
    <property type="entry name" value="VKOR"/>
    <property type="match status" value="1"/>
</dbReference>
<gene>
    <name evidence="12" type="ORF">Q9R02_00680</name>
</gene>
<feature type="transmembrane region" description="Helical" evidence="10">
    <location>
        <begin position="27"/>
        <end position="46"/>
    </location>
</feature>
<feature type="transmembrane region" description="Helical" evidence="10">
    <location>
        <begin position="87"/>
        <end position="106"/>
    </location>
</feature>
<evidence type="ECO:0000256" key="7">
    <source>
        <dbReference type="ARBA" id="ARBA00023136"/>
    </source>
</evidence>
<name>A0ABT9IJA6_9MICC</name>
<dbReference type="Gene3D" id="1.20.1440.130">
    <property type="entry name" value="VKOR domain"/>
    <property type="match status" value="1"/>
</dbReference>
<comment type="subcellular location">
    <subcellularLocation>
        <location evidence="1">Membrane</location>
        <topology evidence="1">Multi-pass membrane protein</topology>
    </subcellularLocation>
</comment>
<feature type="transmembrane region" description="Helical" evidence="10">
    <location>
        <begin position="184"/>
        <end position="204"/>
    </location>
</feature>
<evidence type="ECO:0000256" key="4">
    <source>
        <dbReference type="ARBA" id="ARBA00022719"/>
    </source>
</evidence>
<proteinExistence type="inferred from homology"/>
<dbReference type="InterPro" id="IPR038354">
    <property type="entry name" value="VKOR_sf"/>
</dbReference>
<organism evidence="12 13">
    <name type="scientific">Arthrobacter horti</name>
    <dbReference type="NCBI Taxonomy" id="3068273"/>
    <lineage>
        <taxon>Bacteria</taxon>
        <taxon>Bacillati</taxon>
        <taxon>Actinomycetota</taxon>
        <taxon>Actinomycetes</taxon>
        <taxon>Micrococcales</taxon>
        <taxon>Micrococcaceae</taxon>
        <taxon>Arthrobacter</taxon>
    </lineage>
</organism>
<evidence type="ECO:0000256" key="8">
    <source>
        <dbReference type="ARBA" id="ARBA00023157"/>
    </source>
</evidence>
<evidence type="ECO:0000256" key="3">
    <source>
        <dbReference type="ARBA" id="ARBA00022692"/>
    </source>
</evidence>
<feature type="transmembrane region" description="Helical" evidence="10">
    <location>
        <begin position="113"/>
        <end position="134"/>
    </location>
</feature>
<sequence length="213" mass="23701">MSKAAAAASTLPPDEKSLPAMTRPRPFAWLLLVTGIVGFAASWWLVIEKLDVLKDPHHTTICDINPWISCGEVMQTWQAELFGFPNMFIGVFAFPVIVATAMALFAGARFNRWYWLGLQTGVTLGFALVCWLWSQALYTIGILCPLCMAVWAMMIPMFVWVTARNIAHGVIPAPARLRRSVGDFAWPVVALLYLGVIASILFRFSNVFFPSTM</sequence>
<protein>
    <submittedName>
        <fullName evidence="12">Vitamin K epoxide reductase family protein</fullName>
    </submittedName>
</protein>
<keyword evidence="13" id="KW-1185">Reference proteome</keyword>
<dbReference type="Proteomes" id="UP001232725">
    <property type="component" value="Unassembled WGS sequence"/>
</dbReference>
<evidence type="ECO:0000256" key="9">
    <source>
        <dbReference type="ARBA" id="ARBA00023284"/>
    </source>
</evidence>
<dbReference type="EMBL" id="JAVALS010000001">
    <property type="protein sequence ID" value="MDP5225670.1"/>
    <property type="molecule type" value="Genomic_DNA"/>
</dbReference>
<keyword evidence="3 10" id="KW-0812">Transmembrane</keyword>
<reference evidence="12 13" key="1">
    <citation type="submission" date="2023-08" db="EMBL/GenBank/DDBJ databases">
        <title>Arthrobacter horti sp. nov., isolated from forest soil.</title>
        <authorList>
            <person name="Park M."/>
        </authorList>
    </citation>
    <scope>NUCLEOTIDE SEQUENCE [LARGE SCALE GENOMIC DNA]</scope>
    <source>
        <strain evidence="12 13">YJM1</strain>
    </source>
</reference>
<evidence type="ECO:0000313" key="13">
    <source>
        <dbReference type="Proteomes" id="UP001232725"/>
    </source>
</evidence>
<feature type="transmembrane region" description="Helical" evidence="10">
    <location>
        <begin position="140"/>
        <end position="163"/>
    </location>
</feature>
<accession>A0ABT9IJA6</accession>
<dbReference type="CDD" id="cd12922">
    <property type="entry name" value="VKOR_5"/>
    <property type="match status" value="1"/>
</dbReference>
<keyword evidence="9" id="KW-0676">Redox-active center</keyword>
<evidence type="ECO:0000256" key="10">
    <source>
        <dbReference type="SAM" id="Phobius"/>
    </source>
</evidence>
<evidence type="ECO:0000259" key="11">
    <source>
        <dbReference type="SMART" id="SM00756"/>
    </source>
</evidence>
<evidence type="ECO:0000256" key="5">
    <source>
        <dbReference type="ARBA" id="ARBA00022989"/>
    </source>
</evidence>
<keyword evidence="7 10" id="KW-0472">Membrane</keyword>
<keyword evidence="8" id="KW-1015">Disulfide bond</keyword>
<keyword evidence="5 10" id="KW-1133">Transmembrane helix</keyword>
<dbReference type="SMART" id="SM00756">
    <property type="entry name" value="VKc"/>
    <property type="match status" value="1"/>
</dbReference>
<comment type="similarity">
    <text evidence="2">Belongs to the VKOR family.</text>
</comment>
<keyword evidence="4" id="KW-0874">Quinone</keyword>
<evidence type="ECO:0000256" key="1">
    <source>
        <dbReference type="ARBA" id="ARBA00004141"/>
    </source>
</evidence>
<comment type="caution">
    <text evidence="12">The sequence shown here is derived from an EMBL/GenBank/DDBJ whole genome shotgun (WGS) entry which is preliminary data.</text>
</comment>
<evidence type="ECO:0000313" key="12">
    <source>
        <dbReference type="EMBL" id="MDP5225670.1"/>
    </source>
</evidence>
<evidence type="ECO:0000256" key="2">
    <source>
        <dbReference type="ARBA" id="ARBA00006214"/>
    </source>
</evidence>
<dbReference type="RefSeq" id="WP_305994714.1">
    <property type="nucleotide sequence ID" value="NZ_JAVALS010000001.1"/>
</dbReference>
<evidence type="ECO:0000256" key="6">
    <source>
        <dbReference type="ARBA" id="ARBA00023002"/>
    </source>
</evidence>
<dbReference type="InterPro" id="IPR012932">
    <property type="entry name" value="VKOR"/>
</dbReference>